<organism evidence="1">
    <name type="scientific">freshwater metagenome</name>
    <dbReference type="NCBI Taxonomy" id="449393"/>
    <lineage>
        <taxon>unclassified sequences</taxon>
        <taxon>metagenomes</taxon>
        <taxon>ecological metagenomes</taxon>
    </lineage>
</organism>
<gene>
    <name evidence="1" type="ORF">UFOPK1689_00334</name>
</gene>
<protein>
    <submittedName>
        <fullName evidence="1">Unannotated protein</fullName>
    </submittedName>
</protein>
<name>A0A6J6DNS0_9ZZZZ</name>
<sequence>MRFMAIAKVSCASAEIDPYDIAPVENLLMISLAGSTSSIEIGLFAPPLNSNKPRKVINLELCSLTRSVYLLKMS</sequence>
<reference evidence="1" key="1">
    <citation type="submission" date="2020-05" db="EMBL/GenBank/DDBJ databases">
        <authorList>
            <person name="Chiriac C."/>
            <person name="Salcher M."/>
            <person name="Ghai R."/>
            <person name="Kavagutti S V."/>
        </authorList>
    </citation>
    <scope>NUCLEOTIDE SEQUENCE</scope>
</reference>
<dbReference type="AlphaFoldDB" id="A0A6J6DNS0"/>
<dbReference type="EMBL" id="CAEZTN010000005">
    <property type="protein sequence ID" value="CAB4565870.1"/>
    <property type="molecule type" value="Genomic_DNA"/>
</dbReference>
<proteinExistence type="predicted"/>
<accession>A0A6J6DNS0</accession>
<evidence type="ECO:0000313" key="1">
    <source>
        <dbReference type="EMBL" id="CAB4565870.1"/>
    </source>
</evidence>